<dbReference type="AlphaFoldDB" id="I0INV0"/>
<dbReference type="HOGENOM" id="CLU_065902_2_1_0"/>
<evidence type="ECO:0000256" key="1">
    <source>
        <dbReference type="ARBA" id="ARBA00022679"/>
    </source>
</evidence>
<dbReference type="PROSITE" id="PS00584">
    <property type="entry name" value="PFKB_KINASES_2"/>
    <property type="match status" value="1"/>
</dbReference>
<reference evidence="4 5" key="1">
    <citation type="journal article" date="2012" name="J. Bacteriol.">
        <title>Complete Genome Sequence of Leptospirillum ferrooxidans Strain C2-3, Isolated from a Fresh Volcanic Ash Deposit on the Island of Miyake, Japan.</title>
        <authorList>
            <person name="Fujimura R."/>
            <person name="Sato Y."/>
            <person name="Nishizawa T."/>
            <person name="Oshima K."/>
            <person name="Kim S.-W."/>
            <person name="Hattori M."/>
            <person name="Kamijo T."/>
            <person name="Ohta H."/>
        </authorList>
    </citation>
    <scope>NUCLEOTIDE SEQUENCE [LARGE SCALE GENOMIC DNA]</scope>
    <source>
        <strain evidence="4 5">C2-3</strain>
    </source>
</reference>
<dbReference type="InterPro" id="IPR011611">
    <property type="entry name" value="PfkB_dom"/>
</dbReference>
<dbReference type="InterPro" id="IPR029056">
    <property type="entry name" value="Ribokinase-like"/>
</dbReference>
<keyword evidence="1" id="KW-0808">Transferase</keyword>
<dbReference type="OrthoDB" id="9779730at2"/>
<dbReference type="PANTHER" id="PTHR10584:SF166">
    <property type="entry name" value="RIBOKINASE"/>
    <property type="match status" value="1"/>
</dbReference>
<name>I0INV0_LEPFC</name>
<accession>I0INV0</accession>
<sequence length="314" mass="33765">MTPSLVIVGTVALDDVKTPFGEVHNALGGSAFFAGISASYWTSVGVMAIVGSDYPSKGFETMKSRGMDVAGIEISKEPSFHWSGEYGFDLSSAKTLQTDLNCLLSFKPDISKIYPAVHTLFLANIDPEIQKKVILDLSVRPSIIALDTMNFWIENKREKLLDVLKLVDILTINEGEARMLSGESNLISAARIISAMGPQTLIIKRGEYGAMVFNRGKIFLSPAFPLESLKDPTGAGDSFAGGFLGYMASEGGKDDATLRRGIVVGSVMASFCVSEFSSGGMENLSPQTLAERLSEFSEQTDYRPVSPIMGMLGG</sequence>
<dbReference type="KEGG" id="lfc:LFE_1265"/>
<keyword evidence="2 4" id="KW-0418">Kinase</keyword>
<protein>
    <submittedName>
        <fullName evidence="4">Putative carbohydrate kinase, PfkB family</fullName>
    </submittedName>
</protein>
<dbReference type="STRING" id="1162668.LFE_1265"/>
<dbReference type="GO" id="GO:0016301">
    <property type="term" value="F:kinase activity"/>
    <property type="evidence" value="ECO:0007669"/>
    <property type="project" value="UniProtKB-KW"/>
</dbReference>
<evidence type="ECO:0000313" key="5">
    <source>
        <dbReference type="Proteomes" id="UP000007382"/>
    </source>
</evidence>
<keyword evidence="5" id="KW-1185">Reference proteome</keyword>
<dbReference type="Proteomes" id="UP000007382">
    <property type="component" value="Chromosome"/>
</dbReference>
<dbReference type="PATRIC" id="fig|1162668.3.peg.1474"/>
<dbReference type="InterPro" id="IPR002173">
    <property type="entry name" value="Carboh/pur_kinase_PfkB_CS"/>
</dbReference>
<dbReference type="RefSeq" id="WP_014449438.1">
    <property type="nucleotide sequence ID" value="NC_017094.1"/>
</dbReference>
<evidence type="ECO:0000259" key="3">
    <source>
        <dbReference type="Pfam" id="PF00294"/>
    </source>
</evidence>
<dbReference type="EMBL" id="AP012342">
    <property type="protein sequence ID" value="BAM06949.1"/>
    <property type="molecule type" value="Genomic_DNA"/>
</dbReference>
<dbReference type="SUPFAM" id="SSF53613">
    <property type="entry name" value="Ribokinase-like"/>
    <property type="match status" value="1"/>
</dbReference>
<organism evidence="4 5">
    <name type="scientific">Leptospirillum ferrooxidans (strain C2-3)</name>
    <dbReference type="NCBI Taxonomy" id="1162668"/>
    <lineage>
        <taxon>Bacteria</taxon>
        <taxon>Pseudomonadati</taxon>
        <taxon>Nitrospirota</taxon>
        <taxon>Nitrospiria</taxon>
        <taxon>Nitrospirales</taxon>
        <taxon>Nitrospiraceae</taxon>
        <taxon>Leptospirillum</taxon>
    </lineage>
</organism>
<dbReference type="Gene3D" id="3.40.1190.20">
    <property type="match status" value="1"/>
</dbReference>
<evidence type="ECO:0000313" key="4">
    <source>
        <dbReference type="EMBL" id="BAM06949.1"/>
    </source>
</evidence>
<proteinExistence type="predicted"/>
<feature type="domain" description="Carbohydrate kinase PfkB" evidence="3">
    <location>
        <begin position="153"/>
        <end position="269"/>
    </location>
</feature>
<gene>
    <name evidence="4" type="ordered locus">LFE_1265</name>
</gene>
<reference evidence="5" key="2">
    <citation type="submission" date="2012-03" db="EMBL/GenBank/DDBJ databases">
        <title>The complete genome sequence of the pioneer microbe on fresh volcanic deposit, Leptospirillum ferrooxidans strain C2-3.</title>
        <authorList>
            <person name="Fujimura R."/>
            <person name="Sato Y."/>
            <person name="Nishizawa T."/>
            <person name="Nanba K."/>
            <person name="Oshima K."/>
            <person name="Hattori M."/>
            <person name="Kamijo T."/>
            <person name="Ohta H."/>
        </authorList>
    </citation>
    <scope>NUCLEOTIDE SEQUENCE [LARGE SCALE GENOMIC DNA]</scope>
    <source>
        <strain evidence="5">C2-3</strain>
    </source>
</reference>
<dbReference type="eggNOG" id="COG0524">
    <property type="taxonomic scope" value="Bacteria"/>
</dbReference>
<dbReference type="Pfam" id="PF00294">
    <property type="entry name" value="PfkB"/>
    <property type="match status" value="1"/>
</dbReference>
<evidence type="ECO:0000256" key="2">
    <source>
        <dbReference type="ARBA" id="ARBA00022777"/>
    </source>
</evidence>
<dbReference type="GO" id="GO:0005829">
    <property type="term" value="C:cytosol"/>
    <property type="evidence" value="ECO:0007669"/>
    <property type="project" value="TreeGrafter"/>
</dbReference>
<dbReference type="PANTHER" id="PTHR10584">
    <property type="entry name" value="SUGAR KINASE"/>
    <property type="match status" value="1"/>
</dbReference>